<gene>
    <name evidence="1" type="ORF">KGQ19_10865</name>
</gene>
<evidence type="ECO:0000313" key="1">
    <source>
        <dbReference type="EMBL" id="MBS2547376.1"/>
    </source>
</evidence>
<keyword evidence="2" id="KW-1185">Reference proteome</keyword>
<name>A0ABS5KMX9_9ACTN</name>
<dbReference type="Proteomes" id="UP000730482">
    <property type="component" value="Unassembled WGS sequence"/>
</dbReference>
<reference evidence="1 2" key="1">
    <citation type="submission" date="2020-02" db="EMBL/GenBank/DDBJ databases">
        <title>Acidophilic actinobacteria isolated from forest soil.</title>
        <authorList>
            <person name="Golinska P."/>
        </authorList>
    </citation>
    <scope>NUCLEOTIDE SEQUENCE [LARGE SCALE GENOMIC DNA]</scope>
    <source>
        <strain evidence="1 2">NL8</strain>
    </source>
</reference>
<comment type="caution">
    <text evidence="1">The sequence shown here is derived from an EMBL/GenBank/DDBJ whole genome shotgun (WGS) entry which is preliminary data.</text>
</comment>
<sequence>MTDLIVDFDALTAMQSSLTFVSNEFQSLGGDVNTIDHAQGWGSEKIRSGMDTFQHNWRDHRAKLESAITALLQMVTQTTQAFQDVDHQLAQAMTDAQTEQVRT</sequence>
<dbReference type="RefSeq" id="WP_212008976.1">
    <property type="nucleotide sequence ID" value="NZ_JAAFYZ010000027.1"/>
</dbReference>
<organism evidence="1 2">
    <name type="scientific">Catenulispora pinistramenti</name>
    <dbReference type="NCBI Taxonomy" id="2705254"/>
    <lineage>
        <taxon>Bacteria</taxon>
        <taxon>Bacillati</taxon>
        <taxon>Actinomycetota</taxon>
        <taxon>Actinomycetes</taxon>
        <taxon>Catenulisporales</taxon>
        <taxon>Catenulisporaceae</taxon>
        <taxon>Catenulispora</taxon>
    </lineage>
</organism>
<evidence type="ECO:0000313" key="2">
    <source>
        <dbReference type="Proteomes" id="UP000730482"/>
    </source>
</evidence>
<protein>
    <recommendedName>
        <fullName evidence="3">ESAT-6-like protein</fullName>
    </recommendedName>
</protein>
<evidence type="ECO:0008006" key="3">
    <source>
        <dbReference type="Google" id="ProtNLM"/>
    </source>
</evidence>
<proteinExistence type="predicted"/>
<dbReference type="EMBL" id="JAAFYZ010000027">
    <property type="protein sequence ID" value="MBS2547376.1"/>
    <property type="molecule type" value="Genomic_DNA"/>
</dbReference>
<accession>A0ABS5KMX9</accession>